<accession>A0ABU4SM26</accession>
<gene>
    <name evidence="2" type="ORF">FE394_10535</name>
</gene>
<dbReference type="RefSeq" id="WP_319926349.1">
    <property type="nucleotide sequence ID" value="NZ_VCDP01000035.1"/>
</dbReference>
<dbReference type="EMBL" id="VCDP01000035">
    <property type="protein sequence ID" value="MDX7999631.1"/>
    <property type="molecule type" value="Genomic_DNA"/>
</dbReference>
<proteinExistence type="predicted"/>
<keyword evidence="1" id="KW-0812">Transmembrane</keyword>
<evidence type="ECO:0000256" key="1">
    <source>
        <dbReference type="SAM" id="Phobius"/>
    </source>
</evidence>
<dbReference type="Proteomes" id="UP001271640">
    <property type="component" value="Unassembled WGS sequence"/>
</dbReference>
<sequence>MDKIKIKQYVIGFVITIAIIAIATIFYFKWSQPRVAQVLSSYPIKSAVTVHQSYCHISAFPIPNTVKNIEGGLLTDYEYRILFLLTSLKTKKEYPILTHSALKNCVAVDFKKLNIVGYDVIYVIGDKPGKVRIRYKPEEIIPLNEKGQLILNPHSEQ</sequence>
<keyword evidence="1" id="KW-0472">Membrane</keyword>
<evidence type="ECO:0000313" key="2">
    <source>
        <dbReference type="EMBL" id="MDX7999631.1"/>
    </source>
</evidence>
<comment type="caution">
    <text evidence="2">The sequence shown here is derived from an EMBL/GenBank/DDBJ whole genome shotgun (WGS) entry which is preliminary data.</text>
</comment>
<keyword evidence="3" id="KW-1185">Reference proteome</keyword>
<protein>
    <submittedName>
        <fullName evidence="2">UmoD</fullName>
    </submittedName>
</protein>
<feature type="transmembrane region" description="Helical" evidence="1">
    <location>
        <begin position="9"/>
        <end position="30"/>
    </location>
</feature>
<evidence type="ECO:0000313" key="3">
    <source>
        <dbReference type="Proteomes" id="UP001271640"/>
    </source>
</evidence>
<organism evidence="2 3">
    <name type="scientific">Xenorhabdus littoralis</name>
    <dbReference type="NCBI Taxonomy" id="2582835"/>
    <lineage>
        <taxon>Bacteria</taxon>
        <taxon>Pseudomonadati</taxon>
        <taxon>Pseudomonadota</taxon>
        <taxon>Gammaproteobacteria</taxon>
        <taxon>Enterobacterales</taxon>
        <taxon>Morganellaceae</taxon>
        <taxon>Xenorhabdus</taxon>
    </lineage>
</organism>
<dbReference type="NCBIfam" id="NF041435">
    <property type="entry name" value="UmoD"/>
    <property type="match status" value="1"/>
</dbReference>
<name>A0ABU4SM26_9GAMM</name>
<reference evidence="3" key="1">
    <citation type="journal article" date="2024" name="Toxins">
        <title>Genome Sequence Analysis of Native Xenorhabdus Strains Isolated from Entomopathogenic Nematodes in Argentina.</title>
        <authorList>
            <person name="Palma L."/>
            <person name="Frizzo L."/>
            <person name="Kaiser S."/>
            <person name="Berry C."/>
            <person name="Caballero P."/>
            <person name="Bode H.B."/>
            <person name="Del Valle E.E."/>
        </authorList>
    </citation>
    <scope>NUCLEOTIDE SEQUENCE [LARGE SCALE GENOMIC DNA]</scope>
    <source>
        <strain evidence="3">Reich</strain>
    </source>
</reference>
<keyword evidence="1" id="KW-1133">Transmembrane helix</keyword>